<dbReference type="SMART" id="SM00990">
    <property type="entry name" value="VRR_NUC"/>
    <property type="match status" value="1"/>
</dbReference>
<evidence type="ECO:0000256" key="9">
    <source>
        <dbReference type="ARBA" id="ARBA00022801"/>
    </source>
</evidence>
<evidence type="ECO:0000256" key="2">
    <source>
        <dbReference type="ARBA" id="ARBA00004123"/>
    </source>
</evidence>
<dbReference type="GO" id="GO:0008270">
    <property type="term" value="F:zinc ion binding"/>
    <property type="evidence" value="ECO:0007669"/>
    <property type="project" value="UniProtKB-KW"/>
</dbReference>
<dbReference type="InterPro" id="IPR033315">
    <property type="entry name" value="Fan1-like"/>
</dbReference>
<feature type="non-terminal residue" evidence="21">
    <location>
        <position position="1042"/>
    </location>
</feature>
<name>A0A7L0GBJ0_HERCA</name>
<dbReference type="GO" id="GO:0008409">
    <property type="term" value="F:5'-3' exonuclease activity"/>
    <property type="evidence" value="ECO:0007669"/>
    <property type="project" value="TreeGrafter"/>
</dbReference>
<evidence type="ECO:0000256" key="6">
    <source>
        <dbReference type="ARBA" id="ARBA00022759"/>
    </source>
</evidence>
<dbReference type="InterPro" id="IPR049125">
    <property type="entry name" value="FAN1-like_WH"/>
</dbReference>
<evidence type="ECO:0000256" key="14">
    <source>
        <dbReference type="ARBA" id="ARBA00023204"/>
    </source>
</evidence>
<comment type="caution">
    <text evidence="21">The sequence shown here is derived from an EMBL/GenBank/DDBJ whole genome shotgun (WGS) entry which is preliminary data.</text>
</comment>
<keyword evidence="7 17" id="KW-0227">DNA damage</keyword>
<evidence type="ECO:0000256" key="19">
    <source>
        <dbReference type="SAM" id="MobiDB-lite"/>
    </source>
</evidence>
<dbReference type="PANTHER" id="PTHR15749">
    <property type="entry name" value="FANCONI-ASSOCIATED NUCLEASE 1"/>
    <property type="match status" value="1"/>
</dbReference>
<evidence type="ECO:0000313" key="22">
    <source>
        <dbReference type="Proteomes" id="UP000555649"/>
    </source>
</evidence>
<keyword evidence="15 18" id="KW-0464">Manganese</keyword>
<evidence type="ECO:0000256" key="10">
    <source>
        <dbReference type="ARBA" id="ARBA00022833"/>
    </source>
</evidence>
<dbReference type="PROSITE" id="PS51908">
    <property type="entry name" value="ZF_UBZ4"/>
    <property type="match status" value="1"/>
</dbReference>
<evidence type="ECO:0000256" key="1">
    <source>
        <dbReference type="ARBA" id="ARBA00000983"/>
    </source>
</evidence>
<keyword evidence="14 17" id="KW-0234">DNA repair</keyword>
<dbReference type="InterPro" id="IPR049138">
    <property type="entry name" value="Fan1_SAP_met"/>
</dbReference>
<evidence type="ECO:0000256" key="17">
    <source>
        <dbReference type="PROSITE-ProRule" id="PRU01256"/>
    </source>
</evidence>
<evidence type="ECO:0000256" key="5">
    <source>
        <dbReference type="ARBA" id="ARBA00022723"/>
    </source>
</evidence>
<evidence type="ECO:0000256" key="15">
    <source>
        <dbReference type="ARBA" id="ARBA00023211"/>
    </source>
</evidence>
<keyword evidence="13" id="KW-0175">Coiled coil</keyword>
<keyword evidence="12 18" id="KW-0460">Magnesium</keyword>
<feature type="non-terminal residue" evidence="21">
    <location>
        <position position="1"/>
    </location>
</feature>
<dbReference type="AlphaFoldDB" id="A0A7L0GBJ0"/>
<dbReference type="EMBL" id="VXAJ01000073">
    <property type="protein sequence ID" value="NXK04478.1"/>
    <property type="molecule type" value="Genomic_DNA"/>
</dbReference>
<keyword evidence="5 18" id="KW-0479">Metal-binding</keyword>
<dbReference type="Gene3D" id="3.40.1350.10">
    <property type="match status" value="1"/>
</dbReference>
<dbReference type="GO" id="GO:0070336">
    <property type="term" value="F:flap-structured DNA binding"/>
    <property type="evidence" value="ECO:0007669"/>
    <property type="project" value="TreeGrafter"/>
</dbReference>
<feature type="domain" description="UBZ4-type" evidence="20">
    <location>
        <begin position="58"/>
        <end position="86"/>
    </location>
</feature>
<evidence type="ECO:0000256" key="7">
    <source>
        <dbReference type="ARBA" id="ARBA00022763"/>
    </source>
</evidence>
<dbReference type="GO" id="GO:0005634">
    <property type="term" value="C:nucleus"/>
    <property type="evidence" value="ECO:0007669"/>
    <property type="project" value="UniProtKB-SubCell"/>
</dbReference>
<dbReference type="InterPro" id="IPR011856">
    <property type="entry name" value="tRNA_endonuc-like_dom_sf"/>
</dbReference>
<evidence type="ECO:0000256" key="18">
    <source>
        <dbReference type="RuleBase" id="RU365033"/>
    </source>
</evidence>
<evidence type="ECO:0000256" key="16">
    <source>
        <dbReference type="ARBA" id="ARBA00023242"/>
    </source>
</evidence>
<feature type="compositionally biased region" description="Basic and acidic residues" evidence="19">
    <location>
        <begin position="1"/>
        <end position="12"/>
    </location>
</feature>
<dbReference type="Pfam" id="PF21169">
    <property type="entry name" value="Fan1_SAP"/>
    <property type="match status" value="1"/>
</dbReference>
<dbReference type="GO" id="GO:0004528">
    <property type="term" value="F:phosphodiesterase I activity"/>
    <property type="evidence" value="ECO:0007669"/>
    <property type="project" value="UniProtKB-EC"/>
</dbReference>
<organism evidence="21 22">
    <name type="scientific">Herpetotheres cachinnans</name>
    <name type="common">Laughing falcon</name>
    <name type="synonym">Falco cachinnans</name>
    <dbReference type="NCBI Taxonomy" id="56343"/>
    <lineage>
        <taxon>Eukaryota</taxon>
        <taxon>Metazoa</taxon>
        <taxon>Chordata</taxon>
        <taxon>Craniata</taxon>
        <taxon>Vertebrata</taxon>
        <taxon>Euteleostomi</taxon>
        <taxon>Archelosauria</taxon>
        <taxon>Archosauria</taxon>
        <taxon>Dinosauria</taxon>
        <taxon>Saurischia</taxon>
        <taxon>Theropoda</taxon>
        <taxon>Coelurosauria</taxon>
        <taxon>Aves</taxon>
        <taxon>Neognathae</taxon>
        <taxon>Neoaves</taxon>
        <taxon>Telluraves</taxon>
        <taxon>Australaves</taxon>
        <taxon>Falconiformes</taxon>
        <taxon>Falconidae</taxon>
        <taxon>Herpetotheres</taxon>
    </lineage>
</organism>
<evidence type="ECO:0000256" key="4">
    <source>
        <dbReference type="ARBA" id="ARBA00022722"/>
    </source>
</evidence>
<evidence type="ECO:0000256" key="3">
    <source>
        <dbReference type="ARBA" id="ARBA00005533"/>
    </source>
</evidence>
<dbReference type="InterPro" id="IPR006642">
    <property type="entry name" value="Rad18_UBZ4"/>
</dbReference>
<dbReference type="InterPro" id="IPR014883">
    <property type="entry name" value="VRR_NUC"/>
</dbReference>
<keyword evidence="11" id="KW-0269">Exonuclease</keyword>
<evidence type="ECO:0000256" key="11">
    <source>
        <dbReference type="ARBA" id="ARBA00022839"/>
    </source>
</evidence>
<feature type="region of interest" description="Disordered" evidence="19">
    <location>
        <begin position="1"/>
        <end position="47"/>
    </location>
</feature>
<dbReference type="Pfam" id="PF21315">
    <property type="entry name" value="FAN1_HTH"/>
    <property type="match status" value="1"/>
</dbReference>
<dbReference type="CDD" id="cd22326">
    <property type="entry name" value="FAN1-like"/>
    <property type="match status" value="1"/>
</dbReference>
<keyword evidence="16 18" id="KW-0539">Nucleus</keyword>
<dbReference type="InterPro" id="IPR049132">
    <property type="entry name" value="FAN1-like_euk"/>
</dbReference>
<dbReference type="PANTHER" id="PTHR15749:SF4">
    <property type="entry name" value="FANCONI-ASSOCIATED NUCLEASE 1"/>
    <property type="match status" value="1"/>
</dbReference>
<comment type="function">
    <text evidence="18">Nuclease required for the repair of DNA interstrand cross-links (ICL). Acts as a 5'-3' exonuclease that anchors at a cut end of DNA and cleaves DNA successively at every third nucleotide, allowing to excise an ICL from one strand through flanking incisions.</text>
</comment>
<dbReference type="EC" id="3.1.4.1" evidence="18"/>
<evidence type="ECO:0000259" key="20">
    <source>
        <dbReference type="PROSITE" id="PS51908"/>
    </source>
</evidence>
<accession>A0A7L0GBJ0</accession>
<evidence type="ECO:0000256" key="8">
    <source>
        <dbReference type="ARBA" id="ARBA00022771"/>
    </source>
</evidence>
<evidence type="ECO:0000256" key="12">
    <source>
        <dbReference type="ARBA" id="ARBA00022842"/>
    </source>
</evidence>
<keyword evidence="8 17" id="KW-0863">Zinc-finger</keyword>
<sequence length="1042" mass="116356">VMAEARSSEVKRPRISLSLSTNKKKKGTTKKAEGKGTPSIPPASSSITSFFNNVPPAKITCPMCGQMVPRYGINEHMDGTCQRNHGEVGVIDSALNSFRNKSSPAANVNSSSSLYFSKKLLNQETSPSKSSSLKTEGSAAQQISPYFSNNSSVCSVNSEPQAQPVKIISLGSLSSKLSRRRCIQGGKQIVYREIDSSPPAVHSMCKSAAAWNEDDEVYAGCSSQKENQLAQRECREQNFSKEEPEFQEVVNKRDGEDLVDIVQVSLPADNVNGKRLPVGTGSTETECSSEGPDKFETHLAIHSSAELTSTLEVKTQPRTQVSPSSKAEVSCGTQNCFGKGDVQVLPVEVHEDTKDEINHALSETVQKVEFQDSVGDILDKINDVCSVPSSPGHPYYLQNFLVVLQAVLENEDDVRLFNEQDMNIITKFCKLSAGGQKLYVRLFQRKLNWLKVNKIEYGEISTDLSPIIEELAEARFLQTESELEDLCEGLDLLSAPELKTLAKIFHLPNPNGQKQQLVDDFLRLAKQRSVFSRSQAGIGTVILKRVKDLAGKSVRVCKGPRAVFSRILLLFSLSESMEDEEAGSAGQGQLSTVLMVNMGRMVFPSYTVNRKTQVFQDREDLIRYATAAHLSNDIATAMVNGNWEEANNLYMYAKETWNGLKNHPSLSYHRVLPEYLRRFTVGWVYTRILSQGVEILQRLHMYEEAVQELQTLLSQDVYCTDSRGRWWDRLALNLHQHLKNTKKAIDCIRNGLADPFVRTGHRLSLYQRALRIRDSPSCKQFRCLFHDLPVVTVEDVTHVTIKGKMCPQTGMGKSVFLMEDIGDEEGGQDFSVSTVMCSVEELALTHYRQNGFDQGIHGEGSTFITLYGILMWDIIFMDDIPDVFRNAYQTFPLDLYTDSFYENRRDVIEARLQQLHTASSETLAKLIADIWTTQEGKAAALVSWGRFISLQQVQSLVSCLGGMFLSGVFRQLSKDLRHCRGGLPDLVVWCTHTNHFKLVEVKGPNDRLSHKQIIWLSELKKLGAAVEVCHVQAVGGKSKRLS</sequence>
<keyword evidence="10" id="KW-0862">Zinc</keyword>
<feature type="region of interest" description="Disordered" evidence="19">
    <location>
        <begin position="273"/>
        <end position="292"/>
    </location>
</feature>
<dbReference type="SMART" id="SM00734">
    <property type="entry name" value="ZnF_Rad18"/>
    <property type="match status" value="1"/>
</dbReference>
<evidence type="ECO:0000313" key="21">
    <source>
        <dbReference type="EMBL" id="NXK04478.1"/>
    </source>
</evidence>
<comment type="subcellular location">
    <subcellularLocation>
        <location evidence="2 18">Nucleus</location>
    </subcellularLocation>
</comment>
<keyword evidence="22" id="KW-1185">Reference proteome</keyword>
<dbReference type="FunFam" id="3.40.1350.10:FF:000004">
    <property type="entry name" value="Fanconi-associated nuclease"/>
    <property type="match status" value="1"/>
</dbReference>
<dbReference type="Pfam" id="PF21170">
    <property type="entry name" value="FAN1_TPR"/>
    <property type="match status" value="1"/>
</dbReference>
<gene>
    <name evidence="21" type="primary">Fan1</name>
    <name evidence="21" type="ORF">HERCAC_R05034</name>
</gene>
<reference evidence="21 22" key="1">
    <citation type="submission" date="2019-09" db="EMBL/GenBank/DDBJ databases">
        <title>Bird 10,000 Genomes (B10K) Project - Family phase.</title>
        <authorList>
            <person name="Zhang G."/>
        </authorList>
    </citation>
    <scope>NUCLEOTIDE SEQUENCE [LARGE SCALE GENOMIC DNA]</scope>
    <source>
        <strain evidence="21">B10K-DU-005-78</strain>
        <tissue evidence="21">Mixed tissue sample</tissue>
    </source>
</reference>
<proteinExistence type="inferred from homology"/>
<protein>
    <recommendedName>
        <fullName evidence="18">Fanconi-associated nuclease</fullName>
        <ecNumber evidence="18">3.1.4.1</ecNumber>
    </recommendedName>
</protein>
<comment type="catalytic activity">
    <reaction evidence="1 18">
        <text>Hydrolytically removes 5'-nucleotides successively from the 3'-hydroxy termini of 3'-hydroxy-terminated oligonucleotides.</text>
        <dbReference type="EC" id="3.1.4.1"/>
    </reaction>
</comment>
<dbReference type="GO" id="GO:0017108">
    <property type="term" value="F:5'-flap endonuclease activity"/>
    <property type="evidence" value="ECO:0007669"/>
    <property type="project" value="TreeGrafter"/>
</dbReference>
<dbReference type="Pfam" id="PF08774">
    <property type="entry name" value="VRR_NUC"/>
    <property type="match status" value="1"/>
</dbReference>
<keyword evidence="6" id="KW-0255">Endonuclease</keyword>
<dbReference type="InterPro" id="IPR049126">
    <property type="entry name" value="FAN1-like_TPR"/>
</dbReference>
<keyword evidence="4 18" id="KW-0540">Nuclease</keyword>
<keyword evidence="9 18" id="KW-0378">Hydrolase</keyword>
<dbReference type="GO" id="GO:0036297">
    <property type="term" value="P:interstrand cross-link repair"/>
    <property type="evidence" value="ECO:0007669"/>
    <property type="project" value="InterPro"/>
</dbReference>
<comment type="cofactor">
    <cofactor evidence="18">
        <name>Mg(2+)</name>
        <dbReference type="ChEBI" id="CHEBI:18420"/>
    </cofactor>
    <cofactor evidence="18">
        <name>Mn(2+)</name>
        <dbReference type="ChEBI" id="CHEBI:29035"/>
    </cofactor>
</comment>
<comment type="similarity">
    <text evidence="3 18">Belongs to the FAN1 family.</text>
</comment>
<feature type="compositionally biased region" description="Low complexity" evidence="19">
    <location>
        <begin position="35"/>
        <end position="47"/>
    </location>
</feature>
<dbReference type="Proteomes" id="UP000555649">
    <property type="component" value="Unassembled WGS sequence"/>
</dbReference>
<evidence type="ECO:0000256" key="13">
    <source>
        <dbReference type="ARBA" id="ARBA00023054"/>
    </source>
</evidence>